<keyword evidence="5" id="KW-0046">Antibiotic resistance</keyword>
<protein>
    <submittedName>
        <fullName evidence="6">Uncharacterized protein</fullName>
    </submittedName>
</protein>
<comment type="subcellular location">
    <subcellularLocation>
        <location evidence="1">Cell membrane</location>
        <topology evidence="1">Peripheral membrane protein</topology>
    </subcellularLocation>
</comment>
<dbReference type="GO" id="GO:0005886">
    <property type="term" value="C:plasma membrane"/>
    <property type="evidence" value="ECO:0007669"/>
    <property type="project" value="UniProtKB-SubCell"/>
</dbReference>
<gene>
    <name evidence="6" type="ORF">RPIT_10345</name>
</gene>
<dbReference type="InterPro" id="IPR050763">
    <property type="entry name" value="ABC_transporter_ATP-binding"/>
</dbReference>
<dbReference type="PROSITE" id="PS50893">
    <property type="entry name" value="ABC_TRANSPORTER_2"/>
    <property type="match status" value="1"/>
</dbReference>
<accession>A0A1Q2CGB0</accession>
<dbReference type="AlphaFoldDB" id="A0A1Q2CGB0"/>
<dbReference type="PANTHER" id="PTHR42711">
    <property type="entry name" value="ABC TRANSPORTER ATP-BINDING PROTEIN"/>
    <property type="match status" value="1"/>
</dbReference>
<dbReference type="InterPro" id="IPR017871">
    <property type="entry name" value="ABC_transporter-like_CS"/>
</dbReference>
<keyword evidence="3" id="KW-0547">Nucleotide-binding</keyword>
<dbReference type="SUPFAM" id="SSF52540">
    <property type="entry name" value="P-loop containing nucleoside triphosphate hydrolases"/>
    <property type="match status" value="1"/>
</dbReference>
<dbReference type="KEGG" id="tfl:RPIT_10345"/>
<keyword evidence="2" id="KW-0813">Transport</keyword>
<dbReference type="Gene3D" id="3.40.50.300">
    <property type="entry name" value="P-loop containing nucleotide triphosphate hydrolases"/>
    <property type="match status" value="1"/>
</dbReference>
<dbReference type="PROSITE" id="PS00211">
    <property type="entry name" value="ABC_TRANSPORTER_1"/>
    <property type="match status" value="1"/>
</dbReference>
<dbReference type="SMART" id="SM00382">
    <property type="entry name" value="AAA"/>
    <property type="match status" value="1"/>
</dbReference>
<reference evidence="6 7" key="1">
    <citation type="journal article" date="2016" name="Int. J. Syst. Evol. Microbiol.">
        <title>Tessaracoccus flavus sp. nov., isolated from the drainage system of a lindane-producing factory.</title>
        <authorList>
            <person name="Kumari R."/>
            <person name="Singh P."/>
            <person name="Schumann P."/>
            <person name="Lal R."/>
        </authorList>
    </citation>
    <scope>NUCLEOTIDE SEQUENCE [LARGE SCALE GENOMIC DNA]</scope>
    <source>
        <strain evidence="6 7">RP1T</strain>
    </source>
</reference>
<dbReference type="InterPro" id="IPR027417">
    <property type="entry name" value="P-loop_NTPase"/>
</dbReference>
<dbReference type="EMBL" id="CP019605">
    <property type="protein sequence ID" value="AQP45143.1"/>
    <property type="molecule type" value="Genomic_DNA"/>
</dbReference>
<organism evidence="6 7">
    <name type="scientific">Tessaracoccus flavus</name>
    <dbReference type="NCBI Taxonomy" id="1610493"/>
    <lineage>
        <taxon>Bacteria</taxon>
        <taxon>Bacillati</taxon>
        <taxon>Actinomycetota</taxon>
        <taxon>Actinomycetes</taxon>
        <taxon>Propionibacteriales</taxon>
        <taxon>Propionibacteriaceae</taxon>
        <taxon>Tessaracoccus</taxon>
    </lineage>
</organism>
<dbReference type="GO" id="GO:0005524">
    <property type="term" value="F:ATP binding"/>
    <property type="evidence" value="ECO:0007669"/>
    <property type="project" value="UniProtKB-KW"/>
</dbReference>
<evidence type="ECO:0000313" key="6">
    <source>
        <dbReference type="EMBL" id="AQP45143.1"/>
    </source>
</evidence>
<evidence type="ECO:0000256" key="5">
    <source>
        <dbReference type="ARBA" id="ARBA00023251"/>
    </source>
</evidence>
<dbReference type="STRING" id="1610493.RPIT_10345"/>
<evidence type="ECO:0000256" key="2">
    <source>
        <dbReference type="ARBA" id="ARBA00022448"/>
    </source>
</evidence>
<dbReference type="PANTHER" id="PTHR42711:SF17">
    <property type="entry name" value="ABC TRANSPORTER ATP-BINDING PROTEIN"/>
    <property type="match status" value="1"/>
</dbReference>
<dbReference type="GO" id="GO:0016887">
    <property type="term" value="F:ATP hydrolysis activity"/>
    <property type="evidence" value="ECO:0007669"/>
    <property type="project" value="InterPro"/>
</dbReference>
<proteinExistence type="predicted"/>
<keyword evidence="7" id="KW-1185">Reference proteome</keyword>
<dbReference type="InterPro" id="IPR003439">
    <property type="entry name" value="ABC_transporter-like_ATP-bd"/>
</dbReference>
<name>A0A1Q2CGB0_9ACTN</name>
<dbReference type="Pfam" id="PF00005">
    <property type="entry name" value="ABC_tran"/>
    <property type="match status" value="1"/>
</dbReference>
<keyword evidence="4" id="KW-0067">ATP-binding</keyword>
<dbReference type="CDD" id="cd03230">
    <property type="entry name" value="ABC_DR_subfamily_A"/>
    <property type="match status" value="1"/>
</dbReference>
<evidence type="ECO:0000256" key="1">
    <source>
        <dbReference type="ARBA" id="ARBA00004202"/>
    </source>
</evidence>
<evidence type="ECO:0000313" key="7">
    <source>
        <dbReference type="Proteomes" id="UP000188324"/>
    </source>
</evidence>
<dbReference type="Proteomes" id="UP000188324">
    <property type="component" value="Chromosome"/>
</dbReference>
<dbReference type="GO" id="GO:0046677">
    <property type="term" value="P:response to antibiotic"/>
    <property type="evidence" value="ECO:0007669"/>
    <property type="project" value="UniProtKB-KW"/>
</dbReference>
<evidence type="ECO:0000256" key="4">
    <source>
        <dbReference type="ARBA" id="ARBA00022840"/>
    </source>
</evidence>
<evidence type="ECO:0000256" key="3">
    <source>
        <dbReference type="ARBA" id="ARBA00022741"/>
    </source>
</evidence>
<sequence length="304" mass="32149">MAEAVTVRAVGKVFHARHSVVEALDDVTFSVARGEIVALMGANGAGKSTLLDLICGLTTPTSGDVRVFGQAPRDAVLAGRLGAMLQMGGLLPDLTVAETVRLIASFYDRPIDVDEVLRTAGVEDIAGRRIAVCSGGEQQRVKFALALLPGAPLLVLDEPTAGMDWRARSAFWERMRMLTAEGRTLLYSSHYADEVEAVADRVVVLAEGRLVADIGTDEISAAAPTRVVQVDSGPRCTADALRALPGVRSADVDSGRVDLVVDAEHVSELVVHLLSTCGAGNLQVLGPPFFESLDALISQARRTP</sequence>
<dbReference type="InterPro" id="IPR003593">
    <property type="entry name" value="AAA+_ATPase"/>
</dbReference>